<evidence type="ECO:0000256" key="2">
    <source>
        <dbReference type="ARBA" id="ARBA00006331"/>
    </source>
</evidence>
<gene>
    <name evidence="9" type="ORF">HNAJ_LOCUS1337</name>
    <name evidence="10" type="ORF">HNAJ_LOCUS1340</name>
</gene>
<feature type="compositionally biased region" description="Low complexity" evidence="7">
    <location>
        <begin position="105"/>
        <end position="120"/>
    </location>
</feature>
<name>A0A0R3T2Y9_RODNA</name>
<dbReference type="InterPro" id="IPR011989">
    <property type="entry name" value="ARM-like"/>
</dbReference>
<feature type="compositionally biased region" description="Polar residues" evidence="7">
    <location>
        <begin position="30"/>
        <end position="66"/>
    </location>
</feature>
<sequence length="2151" mass="235892">MDFISNDSSDDSLVESARSGNGHPGAGPNQPITEATVFSNPAQSELSGESSNVSENISRPVTSLSYSAMAASAHQNPSSSSSRNLRHQRGGGGVSTSSRHDSSGARRGNQGSGRQSSSRNVPIPSTSNNPGVHIHGASSSSQSQSHHHSIQGSGINYRIMQLKTVRGDVSSQMELLQEINQALLMGSDDSLAGLAVQELVSGVIDLLSAENALSCLPEEEIIEIKNLCCNILAHLMDVIPKAADTVVMAVPLLIDIMSCSFVGDILERIINVLEQVSRRNGREVLHHGAVPSVMGIYDFVTVAQHRTILSMVANCFSNVRKEDFDGHIAGCLQSLCERLSPMSSTEPRCLERVCLCFARLVHAFKSEPEKLRHIASFGLCEHLRHLLAASPPIVSNMRDIANMLATLCTYCPDLAVDILKMGYSETVYNLLTDQKSPELSLQSPTAKYSNTYRGPRSTSLRNSIARTLESRGADNVSAIINLIKAMLPPVQESGLLLTLPTNPALVRGTRSSVPSISSNVQIALFEEQCAEFENLVSNFKPNNGGEKSEEKEPSANIIVVKAVHLLLPMLLDLYTELNGISSRLKCIESIQRIVCNVSPFVLSWVVSPRAVSSMVADMLGNPEFSLIAAGIQLVNIFVTRVPNVFAVYFRKEGVLFHLKRLSTLAEDGEEADSTVASSSREIVEHQQVTALGRPSTSGDAQETTPYQLRSSDYAEPMVRELETSRISSRRRRHAPRSPHFIDSLIHDSPEPSPSGSYESSETSSSNSTLDMDLSVDVSPTLTSQSPVPISMEGTSYHDSNLRSWIKAQCQELFNRIQTLVANTPKPETLASKAAASGKKSALRHHSTPLQGVSAPPRDLLPELEALSLQLKKIDDPAAWIEGLEHLASLLIQQIKSVSDNEAPSPFEIQHSGMLNALQSFLTEPSERRLRLFLFLRVFLGPQYTENFDLSRVAESPKMLSLTKSALLSLKQKPDVHDLAFPMMVNCLLDCLHQQEHFQVLINPASQASTEVYAEEMVMAMRQTAPPLPTPPSHRRYGGRRAHTGQEGDPNPTPRPLMPRRLAGMAPGYVKLDLIRQVDEISTANTSKKSLPDSPSPIWDRAAPVTSLQVSSLLTAQRLRNQLIQRIMINSVMQSPEGGISRDLLLDPEEGLLTSFSSPSSLTYRRRVGASGGRRTNQERSEVPSIRSGVRTEILSMERELLSARSRELQQQGDNPQIPLNSHARSMSLLAAFGMLQFPGSVGGVGNSPTATAALPSLQQTANQHQPEISYIPTPAHSSTSHSRSATGPSVNASTQAPLSSSPHGASSSATLIPPSSSAPHSTRHQSQQQQTQPDRRSGHHHHPSMMLSGNPTSPAEFFESVSVSGAPVPVFYIDGFRIPDRMPLYQALRTYSIKVKERARQLLAEHRFSMTEQNREDRINAFIWRTVHTIHYRIEKPSTASSAVDPLAESQFPTSTSPTPSVNSGAVTKHSPSSSLSAAISCLKRSRRSEEPARASPPSALHAPPVERLFTFLEPLTECSALNKGCMAANLGLLRILYGLSEFGNTLDDLVEPYPIIPADYFHSQKLSAKASRQLQDVFYVLAGNLPKWLVQTISSCPFLFPFSVRQNFFYVYNFDRERTILHLQDTITNSSTEGEATGSTGSSRGGSSRRDRDGRSSFVHRISSHFGRNALTAVRYGGFDGGAAILENLLTESANQLNKHKIVVSRDPKRLLRAAETAMNDLRDSRSGLEIAFEGEVGFGLGPTLEFYTLVSHQLMTASLNLWHGENYTTDGYIIAPAPGLYPRPLPKNLRSAQSREIRSKFFFLGQLMARALFDWRQLDLSLSPVLFKWFLYVQNPEEDLVLSGPRVGVTPADLALVDPSFAKHFHNLLKLSRRRKELVDESLLNKAAASAIDQEIRAIDNEVDDLCVTFVLPGYQIDLCRNGSQMSVTGNLLSQYLHLVANWYLVEGVRRQVTALIAGFDSVLPGVRTGKLATLFRPDECEGLFCGSGSLGGLYRDQLSLLRTGGASRAVPVVPTFITSKNSDASSTAVGWDVDTLMKSCLCDHGYTHQSTAIQYLFEIMSEFDEAQRRLFIQFATGSPRLPIGGFRALKPPLKIVMKREAEEHADQHLPSVMTCQNYLKLPNYSSKQIMLEKLLYAIHEGQHAFHLS</sequence>
<feature type="compositionally biased region" description="Low complexity" evidence="7">
    <location>
        <begin position="1272"/>
        <end position="1289"/>
    </location>
</feature>
<proteinExistence type="inferred from homology"/>
<feature type="compositionally biased region" description="Low complexity" evidence="7">
    <location>
        <begin position="753"/>
        <end position="767"/>
    </location>
</feature>
<evidence type="ECO:0000313" key="10">
    <source>
        <dbReference type="EMBL" id="VDN97199.1"/>
    </source>
</evidence>
<feature type="active site" description="Glycyl thioester intermediate" evidence="5">
    <location>
        <position position="2118"/>
    </location>
</feature>
<feature type="compositionally biased region" description="Basic residues" evidence="7">
    <location>
        <begin position="1032"/>
        <end position="1042"/>
    </location>
</feature>
<keyword evidence="11" id="KW-1185">Reference proteome</keyword>
<comment type="catalytic activity">
    <reaction evidence="1 6">
        <text>S-ubiquitinyl-[E2 ubiquitin-conjugating enzyme]-L-cysteine + [acceptor protein]-L-lysine = [E2 ubiquitin-conjugating enzyme]-L-cysteine + N(6)-ubiquitinyl-[acceptor protein]-L-lysine.</text>
        <dbReference type="EC" id="2.3.2.26"/>
    </reaction>
</comment>
<evidence type="ECO:0000256" key="6">
    <source>
        <dbReference type="RuleBase" id="RU369009"/>
    </source>
</evidence>
<dbReference type="PROSITE" id="PS50237">
    <property type="entry name" value="HECT"/>
    <property type="match status" value="1"/>
</dbReference>
<dbReference type="WBParaSite" id="HNAJ_0000133801-mRNA-1">
    <property type="protein sequence ID" value="HNAJ_0000133801-mRNA-1"/>
    <property type="gene ID" value="HNAJ_0000133801"/>
</dbReference>
<feature type="compositionally biased region" description="Polar residues" evidence="7">
    <location>
        <begin position="688"/>
        <end position="710"/>
    </location>
</feature>
<organism evidence="13">
    <name type="scientific">Rodentolepis nana</name>
    <name type="common">Dwarf tapeworm</name>
    <name type="synonym">Hymenolepis nana</name>
    <dbReference type="NCBI Taxonomy" id="102285"/>
    <lineage>
        <taxon>Eukaryota</taxon>
        <taxon>Metazoa</taxon>
        <taxon>Spiralia</taxon>
        <taxon>Lophotrochozoa</taxon>
        <taxon>Platyhelminthes</taxon>
        <taxon>Cestoda</taxon>
        <taxon>Eucestoda</taxon>
        <taxon>Cyclophyllidea</taxon>
        <taxon>Hymenolepididae</taxon>
        <taxon>Rodentolepis</taxon>
    </lineage>
</organism>
<dbReference type="Gene3D" id="3.90.1750.10">
    <property type="entry name" value="Hect, E3 ligase catalytic domains"/>
    <property type="match status" value="1"/>
</dbReference>
<keyword evidence="3 6" id="KW-0808">Transferase</keyword>
<evidence type="ECO:0000256" key="4">
    <source>
        <dbReference type="ARBA" id="ARBA00022786"/>
    </source>
</evidence>
<feature type="compositionally biased region" description="Low complexity" evidence="7">
    <location>
        <begin position="1631"/>
        <end position="1647"/>
    </location>
</feature>
<feature type="compositionally biased region" description="Low complexity" evidence="7">
    <location>
        <begin position="1296"/>
        <end position="1332"/>
    </location>
</feature>
<accession>A0A0R3T2Y9</accession>
<dbReference type="UniPathway" id="UPA00143"/>
<evidence type="ECO:0000256" key="3">
    <source>
        <dbReference type="ARBA" id="ARBA00022679"/>
    </source>
</evidence>
<evidence type="ECO:0000256" key="7">
    <source>
        <dbReference type="SAM" id="MobiDB-lite"/>
    </source>
</evidence>
<dbReference type="WBParaSite" id="HNAJ_0000134101-mRNA-1">
    <property type="protein sequence ID" value="HNAJ_0000134101-mRNA-1"/>
    <property type="gene ID" value="HNAJ_0000134101"/>
</dbReference>
<evidence type="ECO:0000313" key="12">
    <source>
        <dbReference type="WBParaSite" id="HNAJ_0000133801-mRNA-1"/>
    </source>
</evidence>
<dbReference type="GO" id="GO:0000209">
    <property type="term" value="P:protein polyubiquitination"/>
    <property type="evidence" value="ECO:0007669"/>
    <property type="project" value="TreeGrafter"/>
</dbReference>
<comment type="similarity">
    <text evidence="2 6">Belongs to the UPL family. K-HECT subfamily.</text>
</comment>
<dbReference type="EMBL" id="UZAE01000506">
    <property type="protein sequence ID" value="VDN97196.1"/>
    <property type="molecule type" value="Genomic_DNA"/>
</dbReference>
<dbReference type="EMBL" id="UZAE01000509">
    <property type="protein sequence ID" value="VDN97199.1"/>
    <property type="molecule type" value="Genomic_DNA"/>
</dbReference>
<feature type="region of interest" description="Disordered" evidence="7">
    <location>
        <begin position="1022"/>
        <end position="1060"/>
    </location>
</feature>
<evidence type="ECO:0000313" key="13">
    <source>
        <dbReference type="WBParaSite" id="HNAJ_0000134101-mRNA-1"/>
    </source>
</evidence>
<dbReference type="Proteomes" id="UP000278807">
    <property type="component" value="Unassembled WGS sequence"/>
</dbReference>
<keyword evidence="4 5" id="KW-0833">Ubl conjugation pathway</keyword>
<evidence type="ECO:0000256" key="5">
    <source>
        <dbReference type="PROSITE-ProRule" id="PRU00104"/>
    </source>
</evidence>
<evidence type="ECO:0000256" key="1">
    <source>
        <dbReference type="ARBA" id="ARBA00000885"/>
    </source>
</evidence>
<dbReference type="SMART" id="SM00119">
    <property type="entry name" value="HECTc"/>
    <property type="match status" value="1"/>
</dbReference>
<evidence type="ECO:0000259" key="8">
    <source>
        <dbReference type="PROSITE" id="PS50237"/>
    </source>
</evidence>
<dbReference type="Gene3D" id="3.30.2160.10">
    <property type="entry name" value="Hect, E3 ligase catalytic domain"/>
    <property type="match status" value="1"/>
</dbReference>
<feature type="region of interest" description="Disordered" evidence="7">
    <location>
        <begin position="1"/>
        <end position="150"/>
    </location>
</feature>
<dbReference type="STRING" id="102285.A0A0R3T2Y9"/>
<feature type="compositionally biased region" description="Basic residues" evidence="7">
    <location>
        <begin position="727"/>
        <end position="736"/>
    </location>
</feature>
<protein>
    <recommendedName>
        <fullName evidence="6">E3 ubiquitin-protein ligase</fullName>
        <ecNumber evidence="6">2.3.2.26</ecNumber>
    </recommendedName>
</protein>
<evidence type="ECO:0000313" key="9">
    <source>
        <dbReference type="EMBL" id="VDN97196.1"/>
    </source>
</evidence>
<feature type="region of interest" description="Disordered" evidence="7">
    <location>
        <begin position="688"/>
        <end position="771"/>
    </location>
</feature>
<reference evidence="12 13" key="1">
    <citation type="submission" date="2016-04" db="UniProtKB">
        <authorList>
            <consortium name="WormBaseParasite"/>
        </authorList>
    </citation>
    <scope>IDENTIFICATION</scope>
</reference>
<dbReference type="Pfam" id="PF00632">
    <property type="entry name" value="HECT"/>
    <property type="match status" value="2"/>
</dbReference>
<dbReference type="GO" id="GO:0043161">
    <property type="term" value="P:proteasome-mediated ubiquitin-dependent protein catabolic process"/>
    <property type="evidence" value="ECO:0007669"/>
    <property type="project" value="TreeGrafter"/>
</dbReference>
<dbReference type="InterPro" id="IPR000569">
    <property type="entry name" value="HECT_dom"/>
</dbReference>
<dbReference type="OrthoDB" id="271273at2759"/>
<feature type="region of interest" description="Disordered" evidence="7">
    <location>
        <begin position="1166"/>
        <end position="1186"/>
    </location>
</feature>
<dbReference type="Gene3D" id="3.30.2410.10">
    <property type="entry name" value="Hect, E3 ligase catalytic domain"/>
    <property type="match status" value="1"/>
</dbReference>
<dbReference type="EC" id="2.3.2.26" evidence="6"/>
<feature type="region of interest" description="Disordered" evidence="7">
    <location>
        <begin position="1631"/>
        <end position="1655"/>
    </location>
</feature>
<feature type="compositionally biased region" description="Low complexity" evidence="7">
    <location>
        <begin position="133"/>
        <end position="150"/>
    </location>
</feature>
<dbReference type="SUPFAM" id="SSF48371">
    <property type="entry name" value="ARM repeat"/>
    <property type="match status" value="1"/>
</dbReference>
<dbReference type="PANTHER" id="PTHR45670:SF1">
    <property type="entry name" value="E3 UBIQUITIN-PROTEIN LIGASE HECTD1"/>
    <property type="match status" value="1"/>
</dbReference>
<reference evidence="9 11" key="2">
    <citation type="submission" date="2018-11" db="EMBL/GenBank/DDBJ databases">
        <authorList>
            <consortium name="Pathogen Informatics"/>
        </authorList>
    </citation>
    <scope>NUCLEOTIDE SEQUENCE [LARGE SCALE GENOMIC DNA]</scope>
</reference>
<comment type="pathway">
    <text evidence="6">Protein modification; protein ubiquitination.</text>
</comment>
<feature type="region of interest" description="Disordered" evidence="7">
    <location>
        <begin position="1269"/>
        <end position="1353"/>
    </location>
</feature>
<dbReference type="InterPro" id="IPR035983">
    <property type="entry name" value="Hect_E3_ubiquitin_ligase"/>
</dbReference>
<dbReference type="InterPro" id="IPR045322">
    <property type="entry name" value="HECTD1/TRIP12-like"/>
</dbReference>
<dbReference type="InterPro" id="IPR016024">
    <property type="entry name" value="ARM-type_fold"/>
</dbReference>
<dbReference type="PANTHER" id="PTHR45670">
    <property type="entry name" value="E3 UBIQUITIN-PROTEIN LIGASE TRIP12"/>
    <property type="match status" value="1"/>
</dbReference>
<dbReference type="SUPFAM" id="SSF56204">
    <property type="entry name" value="Hect, E3 ligase catalytic domain"/>
    <property type="match status" value="2"/>
</dbReference>
<feature type="region of interest" description="Disordered" evidence="7">
    <location>
        <begin position="1443"/>
        <end position="1473"/>
    </location>
</feature>
<comment type="function">
    <text evidence="6">E3 ubiquitin-protein ligase which accepts ubiquitin from an E2 ubiquitin-conjugating enzyme in the form of a thioester and then directly transfers the ubiquitin to targeted substrates.</text>
</comment>
<evidence type="ECO:0000313" key="11">
    <source>
        <dbReference type="Proteomes" id="UP000278807"/>
    </source>
</evidence>
<feature type="domain" description="HECT" evidence="8">
    <location>
        <begin position="1719"/>
        <end position="2151"/>
    </location>
</feature>
<dbReference type="GO" id="GO:0061630">
    <property type="term" value="F:ubiquitin protein ligase activity"/>
    <property type="evidence" value="ECO:0007669"/>
    <property type="project" value="UniProtKB-UniRule"/>
</dbReference>
<dbReference type="Gene3D" id="1.25.10.10">
    <property type="entry name" value="Leucine-rich Repeat Variant"/>
    <property type="match status" value="1"/>
</dbReference>